<keyword evidence="5" id="KW-0862">Zinc</keyword>
<name>A0A0M4SQ33_9FUSO</name>
<comment type="subunit">
    <text evidence="10">Monomer.</text>
</comment>
<accession>A0A0M4SQ33</accession>
<keyword evidence="8 10" id="KW-0238">DNA-binding</keyword>
<evidence type="ECO:0000256" key="10">
    <source>
        <dbReference type="HAMAP-Rule" id="MF_00952"/>
    </source>
</evidence>
<evidence type="ECO:0000256" key="8">
    <source>
        <dbReference type="ARBA" id="ARBA00023125"/>
    </source>
</evidence>
<keyword evidence="3" id="KW-0479">Metal-binding</keyword>
<feature type="domain" description="Toprim" evidence="11">
    <location>
        <begin position="11"/>
        <end position="121"/>
    </location>
</feature>
<dbReference type="SMART" id="SM00436">
    <property type="entry name" value="TOP1Bc"/>
    <property type="match status" value="1"/>
</dbReference>
<dbReference type="OrthoDB" id="9804262at2"/>
<evidence type="ECO:0000259" key="12">
    <source>
        <dbReference type="PROSITE" id="PS52039"/>
    </source>
</evidence>
<dbReference type="PANTHER" id="PTHR42785">
    <property type="entry name" value="DNA TOPOISOMERASE, TYPE IA, CORE"/>
    <property type="match status" value="1"/>
</dbReference>
<dbReference type="Proteomes" id="UP000063147">
    <property type="component" value="Chromosome"/>
</dbReference>
<dbReference type="InterPro" id="IPR034149">
    <property type="entry name" value="TOPRIM_TopoI"/>
</dbReference>
<dbReference type="SMART" id="SM00493">
    <property type="entry name" value="TOPRIM"/>
    <property type="match status" value="1"/>
</dbReference>
<dbReference type="PRINTS" id="PR00417">
    <property type="entry name" value="PRTPISMRASEI"/>
</dbReference>
<dbReference type="InterPro" id="IPR013497">
    <property type="entry name" value="Topo_IA_cen"/>
</dbReference>
<dbReference type="HAMAP" id="MF_00952">
    <property type="entry name" value="Topoisom_1_prok"/>
    <property type="match status" value="1"/>
</dbReference>
<feature type="site" description="Interaction with DNA" evidence="10">
    <location>
        <position position="304"/>
    </location>
</feature>
<feature type="site" description="Interaction with DNA" evidence="10">
    <location>
        <position position="156"/>
    </location>
</feature>
<protein>
    <recommendedName>
        <fullName evidence="10">DNA topoisomerase 1</fullName>
        <ecNumber evidence="10">5.6.2.1</ecNumber>
    </recommendedName>
    <alternativeName>
        <fullName evidence="10">DNA topoisomerase I</fullName>
    </alternativeName>
</protein>
<dbReference type="InterPro" id="IPR013498">
    <property type="entry name" value="Topo_IA_Znf"/>
</dbReference>
<dbReference type="InterPro" id="IPR013825">
    <property type="entry name" value="Topo_IA_cen_sub2"/>
</dbReference>
<dbReference type="InterPro" id="IPR028612">
    <property type="entry name" value="Topoisom_1_IA"/>
</dbReference>
<dbReference type="PANTHER" id="PTHR42785:SF1">
    <property type="entry name" value="DNA TOPOISOMERASE"/>
    <property type="match status" value="1"/>
</dbReference>
<evidence type="ECO:0000259" key="11">
    <source>
        <dbReference type="PROSITE" id="PS50880"/>
    </source>
</evidence>
<dbReference type="Gene3D" id="3.30.65.10">
    <property type="entry name" value="Bacterial Topoisomerase I, domain 1"/>
    <property type="match status" value="1"/>
</dbReference>
<dbReference type="Gene3D" id="2.70.20.10">
    <property type="entry name" value="Topoisomerase I, domain 3"/>
    <property type="match status" value="1"/>
</dbReference>
<feature type="site" description="Interaction with DNA" evidence="10">
    <location>
        <position position="148"/>
    </location>
</feature>
<dbReference type="GO" id="GO:0008270">
    <property type="term" value="F:zinc ion binding"/>
    <property type="evidence" value="ECO:0007669"/>
    <property type="project" value="UniProtKB-KW"/>
</dbReference>
<evidence type="ECO:0000256" key="2">
    <source>
        <dbReference type="ARBA" id="ARBA00009446"/>
    </source>
</evidence>
<dbReference type="InterPro" id="IPR003601">
    <property type="entry name" value="Topo_IA_2"/>
</dbReference>
<organism evidence="13">
    <name type="scientific">Fusobacterium animalis</name>
    <dbReference type="NCBI Taxonomy" id="76859"/>
    <lineage>
        <taxon>Bacteria</taxon>
        <taxon>Fusobacteriati</taxon>
        <taxon>Fusobacteriota</taxon>
        <taxon>Fusobacteriia</taxon>
        <taxon>Fusobacteriales</taxon>
        <taxon>Fusobacteriaceae</taxon>
        <taxon>Fusobacterium</taxon>
    </lineage>
</organism>
<keyword evidence="9 10" id="KW-0413">Isomerase</keyword>
<dbReference type="InterPro" id="IPR005733">
    <property type="entry name" value="TopoI_bac-type"/>
</dbReference>
<dbReference type="InterPro" id="IPR023406">
    <property type="entry name" value="Topo_IA_AS"/>
</dbReference>
<dbReference type="InterPro" id="IPR013824">
    <property type="entry name" value="Topo_IA_cen_sub1"/>
</dbReference>
<dbReference type="GO" id="GO:0005694">
    <property type="term" value="C:chromosome"/>
    <property type="evidence" value="ECO:0007669"/>
    <property type="project" value="InterPro"/>
</dbReference>
<dbReference type="RefSeq" id="WP_060676116.1">
    <property type="nucleotide sequence ID" value="NZ_CP012713.1"/>
</dbReference>
<comment type="function">
    <text evidence="10">Releases the supercoiling and torsional tension of DNA, which is introduced during the DNA replication and transcription, by transiently cleaving and rejoining one strand of the DNA duplex. Introduces a single-strand break via transesterification at a target site in duplex DNA. The scissile phosphodiester is attacked by the catalytic tyrosine of the enzyme, resulting in the formation of a DNA-(5'-phosphotyrosyl)-enzyme intermediate and the expulsion of a 3'-OH DNA strand. The free DNA strand then undergoes passage around the unbroken strand, thus removing DNA supercoils. Finally, in the religation step, the DNA 3'-OH attacks the covalent intermediate to expel the active-site tyrosine and restore the DNA phosphodiester backbone.</text>
</comment>
<comment type="catalytic activity">
    <reaction evidence="1 10">
        <text>ATP-independent breakage of single-stranded DNA, followed by passage and rejoining.</text>
        <dbReference type="EC" id="5.6.2.1"/>
    </reaction>
</comment>
<sequence length="757" mass="87565">MLELAKKLDKNKLVIVESPAKAKTIEKILGRTYKVISSYGHIIDLPKTKIGVDVNDNFKPSYHTIKGKGPIIKQLKEAAKKADKIYLASDPDREGESIAWHIANTLKLDHNEKNRIEFHEITERAIKDAVKNPKKINISRVNSQQARRILDRLVGYEISPFLWKLISPNTSAGRVQSVALKIICELEDKIKNFVPEKYWDVKGIFDEKYNLNLYKIDNEKIDKLKDEKLLDRVKKDLKKKYEVISSKITKKIKNPPLPLKTSTLQQLASSYLGFSASKTMTVAQKLYEGVSIKGEHKGLITYMRTDSTRISDEAKEMAKEYIIKNFGKEYLGSISTKAKKNNKNVQDAHEGIRPTDINLIPQNIMQYLDKDQFKLYNLIWQRFLISQLASMKYEQFEYILEKDKIQYRGSINKIIFDGYYKVFKEDEDLPIGDFPEIKEGDKFTLDKLDIKEDYTKPPARLTESSLVKTLEAEGIGRPSTYASIIDTLKKREYVKLQNKSFVPTEIGYEVKTQLDKFFPNIMNIKFTAKLEDELDEVDSGDKNWIDLLKVFYTELQKYEEKCKSVVEEELEKLVISDVLDKNGKPMIMKIGRFGRYLASQDTESKENISLKGIEISLEDIKKGKIFVKKQIEELSKKKEGQKTDIILDNGSRLLLKYGRFGAYLESENYKEDNIRKTIPKEIKTKIDNNTIKKENDILCLKDIFDKIEKEEEEILKKAGKCEKCGRPFKIKNGRWGKFLACTGYPECKNIKKISKDK</sequence>
<keyword evidence="6" id="KW-0460">Magnesium</keyword>
<dbReference type="SUPFAM" id="SSF57783">
    <property type="entry name" value="Zinc beta-ribbon"/>
    <property type="match status" value="1"/>
</dbReference>
<dbReference type="Pfam" id="PF01396">
    <property type="entry name" value="Zn_ribbon_Top1"/>
    <property type="match status" value="1"/>
</dbReference>
<dbReference type="Pfam" id="PF01131">
    <property type="entry name" value="Topoisom_bac"/>
    <property type="match status" value="1"/>
</dbReference>
<dbReference type="SUPFAM" id="SSF56712">
    <property type="entry name" value="Prokaryotic type I DNA topoisomerase"/>
    <property type="match status" value="1"/>
</dbReference>
<evidence type="ECO:0000256" key="5">
    <source>
        <dbReference type="ARBA" id="ARBA00022833"/>
    </source>
</evidence>
<dbReference type="AlphaFoldDB" id="A0A0M4SQ33"/>
<feature type="site" description="Interaction with DNA" evidence="10">
    <location>
        <position position="147"/>
    </location>
</feature>
<feature type="domain" description="Topo IA-type catalytic" evidence="12">
    <location>
        <begin position="137"/>
        <end position="559"/>
    </location>
</feature>
<evidence type="ECO:0000256" key="6">
    <source>
        <dbReference type="ARBA" id="ARBA00022842"/>
    </source>
</evidence>
<feature type="site" description="Interaction with DNA" evidence="10">
    <location>
        <position position="41"/>
    </location>
</feature>
<dbReference type="NCBIfam" id="TIGR01051">
    <property type="entry name" value="topA_bact"/>
    <property type="match status" value="1"/>
</dbReference>
<dbReference type="Gene3D" id="1.10.290.10">
    <property type="entry name" value="Topoisomerase I, domain 4"/>
    <property type="match status" value="1"/>
</dbReference>
<evidence type="ECO:0000256" key="4">
    <source>
        <dbReference type="ARBA" id="ARBA00022771"/>
    </source>
</evidence>
<keyword evidence="7 10" id="KW-0799">Topoisomerase</keyword>
<feature type="site" description="Interaction with DNA" evidence="10">
    <location>
        <position position="163"/>
    </location>
</feature>
<dbReference type="GO" id="GO:0003677">
    <property type="term" value="F:DNA binding"/>
    <property type="evidence" value="ECO:0007669"/>
    <property type="project" value="UniProtKB-KW"/>
</dbReference>
<keyword evidence="4" id="KW-0863">Zinc-finger</keyword>
<evidence type="ECO:0000313" key="14">
    <source>
        <dbReference type="Proteomes" id="UP000063147"/>
    </source>
</evidence>
<dbReference type="Gene3D" id="1.10.460.10">
    <property type="entry name" value="Topoisomerase I, domain 2"/>
    <property type="match status" value="1"/>
</dbReference>
<dbReference type="PROSITE" id="PS50880">
    <property type="entry name" value="TOPRIM"/>
    <property type="match status" value="1"/>
</dbReference>
<gene>
    <name evidence="10" type="primary">topA</name>
    <name evidence="13" type="ORF">RN98_05730</name>
</gene>
<feature type="region of interest" description="Interaction with DNA" evidence="10">
    <location>
        <begin position="171"/>
        <end position="176"/>
    </location>
</feature>
<evidence type="ECO:0000313" key="13">
    <source>
        <dbReference type="EMBL" id="ALF17695.1"/>
    </source>
</evidence>
<evidence type="ECO:0000256" key="1">
    <source>
        <dbReference type="ARBA" id="ARBA00000213"/>
    </source>
</evidence>
<evidence type="ECO:0000256" key="9">
    <source>
        <dbReference type="ARBA" id="ARBA00023235"/>
    </source>
</evidence>
<dbReference type="Pfam" id="PF01751">
    <property type="entry name" value="Toprim"/>
    <property type="match status" value="1"/>
</dbReference>
<dbReference type="InterPro" id="IPR000380">
    <property type="entry name" value="Topo_IA"/>
</dbReference>
<dbReference type="InterPro" id="IPR023405">
    <property type="entry name" value="Topo_IA_core_domain"/>
</dbReference>
<dbReference type="PATRIC" id="fig|76859.3.peg.1143"/>
<feature type="site" description="Interaction with DNA" evidence="10">
    <location>
        <position position="491"/>
    </location>
</feature>
<dbReference type="CDD" id="cd03363">
    <property type="entry name" value="TOPRIM_TopoIA_TopoI"/>
    <property type="match status" value="1"/>
</dbReference>
<dbReference type="EMBL" id="CP012713">
    <property type="protein sequence ID" value="ALF17695.1"/>
    <property type="molecule type" value="Genomic_DNA"/>
</dbReference>
<feature type="site" description="Interaction with DNA" evidence="10">
    <location>
        <position position="151"/>
    </location>
</feature>
<dbReference type="GO" id="GO:0003917">
    <property type="term" value="F:DNA topoisomerase type I (single strand cut, ATP-independent) activity"/>
    <property type="evidence" value="ECO:0007669"/>
    <property type="project" value="UniProtKB-UniRule"/>
</dbReference>
<evidence type="ECO:0000256" key="7">
    <source>
        <dbReference type="ARBA" id="ARBA00023029"/>
    </source>
</evidence>
<dbReference type="InterPro" id="IPR006171">
    <property type="entry name" value="TOPRIM_dom"/>
</dbReference>
<dbReference type="EC" id="5.6.2.1" evidence="10"/>
<dbReference type="InterPro" id="IPR013826">
    <property type="entry name" value="Topo_IA_cen_sub3"/>
</dbReference>
<dbReference type="InterPro" id="IPR003602">
    <property type="entry name" value="Topo_IA_DNA-bd_dom"/>
</dbReference>
<comment type="similarity">
    <text evidence="2 10">Belongs to the type IA topoisomerase family.</text>
</comment>
<dbReference type="GO" id="GO:0006265">
    <property type="term" value="P:DNA topological change"/>
    <property type="evidence" value="ECO:0007669"/>
    <property type="project" value="UniProtKB-UniRule"/>
</dbReference>
<dbReference type="CDD" id="cd00186">
    <property type="entry name" value="TOP1Ac"/>
    <property type="match status" value="1"/>
</dbReference>
<proteinExistence type="inferred from homology"/>
<dbReference type="PROSITE" id="PS52039">
    <property type="entry name" value="TOPO_IA_2"/>
    <property type="match status" value="1"/>
</dbReference>
<dbReference type="SMART" id="SM00437">
    <property type="entry name" value="TOP1Ac"/>
    <property type="match status" value="1"/>
</dbReference>
<feature type="active site" description="O-(5'-phospho-DNA)-tyrosine intermediate" evidence="10">
    <location>
        <position position="302"/>
    </location>
</feature>
<dbReference type="Gene3D" id="3.40.50.140">
    <property type="match status" value="1"/>
</dbReference>
<dbReference type="PROSITE" id="PS00396">
    <property type="entry name" value="TOPO_IA_1"/>
    <property type="match status" value="1"/>
</dbReference>
<evidence type="ECO:0000256" key="3">
    <source>
        <dbReference type="ARBA" id="ARBA00022723"/>
    </source>
</evidence>
<reference evidence="13 14" key="1">
    <citation type="submission" date="2015-09" db="EMBL/GenBank/DDBJ databases">
        <authorList>
            <person name="Jackson K.R."/>
            <person name="Lunt B.L."/>
            <person name="Fisher J.N.B."/>
            <person name="Gardner A.V."/>
            <person name="Bailey M.E."/>
            <person name="Deus L.M."/>
            <person name="Earl A.S."/>
            <person name="Gibby P.D."/>
            <person name="Hartmann K.A."/>
            <person name="Liu J.E."/>
            <person name="Manci A.M."/>
            <person name="Nielsen D.A."/>
            <person name="Solomon M.B."/>
            <person name="Breakwell D.P."/>
            <person name="Burnett S.H."/>
            <person name="Grose J.H."/>
        </authorList>
    </citation>
    <scope>NUCLEOTIDE SEQUENCE [LARGE SCALE GENOMIC DNA]</scope>
    <source>
        <strain evidence="13 14">KCOM 1279</strain>
    </source>
</reference>